<dbReference type="SUPFAM" id="SSF50156">
    <property type="entry name" value="PDZ domain-like"/>
    <property type="match status" value="1"/>
</dbReference>
<dbReference type="Proteomes" id="UP000297998">
    <property type="component" value="Unassembled WGS sequence"/>
</dbReference>
<dbReference type="InterPro" id="IPR036034">
    <property type="entry name" value="PDZ_sf"/>
</dbReference>
<keyword evidence="3" id="KW-1185">Reference proteome</keyword>
<accession>A0A4Z1BQS0</accession>
<dbReference type="Gene3D" id="2.40.70.10">
    <property type="entry name" value="Acid Proteases"/>
    <property type="match status" value="1"/>
</dbReference>
<dbReference type="InterPro" id="IPR041489">
    <property type="entry name" value="PDZ_6"/>
</dbReference>
<sequence>MKIRLLTSIIFIFTFLQIEAQKAGLYLNENVNKETISFQFIKNLIVVPITFNGHQMNFIIDSGLKETILFSQYDETINKSTLRQINLKGLGKDNRDTKGFYSTGNQVIFGKNFSSNNMSIIVIQDERFNLFSRLGMDVHGIIGSEFFKNYPIQIDYAKRKITIYKSIFALKKLKNFQSKFLEISPEIKPFTTIDFTYQITYTNQKMLIDIGNSDGLWLFENQIENLIPLQRVFSDELGKGFNGAINGRRGVITSMNLGEYKFQQPLIAIPDEESIQFLNLKNNRKGSIGNEILRRFTIILDYQNQMFYYKANRNFRDAFHYNRSGLTIIHDKFEWKNEKINMTFQNTTVSENNSLSTQNINYQYVLKPIYKIEAVRQNSNADLAGLKANDILEKLNGKQVNKMSLDDIELFMKQNEFQKVSVEILRNNIPMKFKFVLDIPYND</sequence>
<protein>
    <recommendedName>
        <fullName evidence="1">PDZ domain-containing protein</fullName>
    </recommendedName>
</protein>
<feature type="domain" description="PDZ" evidence="1">
    <location>
        <begin position="372"/>
        <end position="426"/>
    </location>
</feature>
<dbReference type="Pfam" id="PF13650">
    <property type="entry name" value="Asp_protease_2"/>
    <property type="match status" value="1"/>
</dbReference>
<evidence type="ECO:0000259" key="1">
    <source>
        <dbReference type="Pfam" id="PF17820"/>
    </source>
</evidence>
<name>A0A4Z1BQS0_9FLAO</name>
<dbReference type="EMBL" id="SRPE01000005">
    <property type="protein sequence ID" value="TGN27249.1"/>
    <property type="molecule type" value="Genomic_DNA"/>
</dbReference>
<proteinExistence type="predicted"/>
<evidence type="ECO:0000313" key="2">
    <source>
        <dbReference type="EMBL" id="TGN27249.1"/>
    </source>
</evidence>
<gene>
    <name evidence="2" type="ORF">E4J94_08540</name>
</gene>
<dbReference type="RefSeq" id="WP_135835400.1">
    <property type="nucleotide sequence ID" value="NZ_SRPE01000005.1"/>
</dbReference>
<dbReference type="AlphaFoldDB" id="A0A4Z1BQS0"/>
<dbReference type="Pfam" id="PF17820">
    <property type="entry name" value="PDZ_6"/>
    <property type="match status" value="1"/>
</dbReference>
<dbReference type="InterPro" id="IPR021109">
    <property type="entry name" value="Peptidase_aspartic_dom_sf"/>
</dbReference>
<evidence type="ECO:0000313" key="3">
    <source>
        <dbReference type="Proteomes" id="UP000297998"/>
    </source>
</evidence>
<reference evidence="2 3" key="1">
    <citation type="submission" date="2019-03" db="EMBL/GenBank/DDBJ databases">
        <title>Empedobacter tilapiae sp. nov., isolated from an intestine of Nile tilapia Oreochromis niloticus.</title>
        <authorList>
            <person name="Kim Y.-O."/>
            <person name="Yoon J.-H."/>
        </authorList>
    </citation>
    <scope>NUCLEOTIDE SEQUENCE [LARGE SCALE GENOMIC DNA]</scope>
    <source>
        <strain evidence="2 3">MRS2</strain>
    </source>
</reference>
<dbReference type="OrthoDB" id="3521766at2"/>
<dbReference type="Gene3D" id="2.30.42.10">
    <property type="match status" value="1"/>
</dbReference>
<comment type="caution">
    <text evidence="2">The sequence shown here is derived from an EMBL/GenBank/DDBJ whole genome shotgun (WGS) entry which is preliminary data.</text>
</comment>
<organism evidence="2 3">
    <name type="scientific">Empedobacter tilapiae</name>
    <dbReference type="NCBI Taxonomy" id="2491114"/>
    <lineage>
        <taxon>Bacteria</taxon>
        <taxon>Pseudomonadati</taxon>
        <taxon>Bacteroidota</taxon>
        <taxon>Flavobacteriia</taxon>
        <taxon>Flavobacteriales</taxon>
        <taxon>Weeksellaceae</taxon>
        <taxon>Empedobacter</taxon>
    </lineage>
</organism>